<accession>A0AAD4XY52</accession>
<evidence type="ECO:0000313" key="1">
    <source>
        <dbReference type="EMBL" id="KAI3958178.1"/>
    </source>
</evidence>
<comment type="caution">
    <text evidence="1">The sequence shown here is derived from an EMBL/GenBank/DDBJ whole genome shotgun (WGS) entry which is preliminary data.</text>
</comment>
<reference evidence="1" key="1">
    <citation type="submission" date="2022-04" db="EMBL/GenBank/DDBJ databases">
        <title>A functionally conserved STORR gene fusion in Papaver species that diverged 16.8 million years ago.</title>
        <authorList>
            <person name="Catania T."/>
        </authorList>
    </citation>
    <scope>NUCLEOTIDE SEQUENCE</scope>
    <source>
        <strain evidence="1">S-188037</strain>
    </source>
</reference>
<name>A0AAD4XY52_9MAGN</name>
<feature type="non-terminal residue" evidence="1">
    <location>
        <position position="73"/>
    </location>
</feature>
<dbReference type="AlphaFoldDB" id="A0AAD4XY52"/>
<keyword evidence="2" id="KW-1185">Reference proteome</keyword>
<gene>
    <name evidence="1" type="ORF">MKW98_020820</name>
</gene>
<dbReference type="EMBL" id="JAJJMB010001184">
    <property type="protein sequence ID" value="KAI3958178.1"/>
    <property type="molecule type" value="Genomic_DNA"/>
</dbReference>
<dbReference type="Proteomes" id="UP001202328">
    <property type="component" value="Unassembled WGS sequence"/>
</dbReference>
<organism evidence="1 2">
    <name type="scientific">Papaver atlanticum</name>
    <dbReference type="NCBI Taxonomy" id="357466"/>
    <lineage>
        <taxon>Eukaryota</taxon>
        <taxon>Viridiplantae</taxon>
        <taxon>Streptophyta</taxon>
        <taxon>Embryophyta</taxon>
        <taxon>Tracheophyta</taxon>
        <taxon>Spermatophyta</taxon>
        <taxon>Magnoliopsida</taxon>
        <taxon>Ranunculales</taxon>
        <taxon>Papaveraceae</taxon>
        <taxon>Papaveroideae</taxon>
        <taxon>Papaver</taxon>
    </lineage>
</organism>
<proteinExistence type="predicted"/>
<protein>
    <submittedName>
        <fullName evidence="1">Uncharacterized protein</fullName>
    </submittedName>
</protein>
<evidence type="ECO:0000313" key="2">
    <source>
        <dbReference type="Proteomes" id="UP001202328"/>
    </source>
</evidence>
<sequence>MKLIFLIGKQKQSHAKSYVPGRNTLESLVTRCKVVEQVITRQSPRLFEQVKLQDELTAEESRKRKGKAVALYQ</sequence>